<reference evidence="2" key="1">
    <citation type="journal article" date="2022" name="bioRxiv">
        <title>Sequencing and chromosome-scale assembly of the giantPleurodeles waltlgenome.</title>
        <authorList>
            <person name="Brown T."/>
            <person name="Elewa A."/>
            <person name="Iarovenko S."/>
            <person name="Subramanian E."/>
            <person name="Araus A.J."/>
            <person name="Petzold A."/>
            <person name="Susuki M."/>
            <person name="Suzuki K.-i.T."/>
            <person name="Hayashi T."/>
            <person name="Toyoda A."/>
            <person name="Oliveira C."/>
            <person name="Osipova E."/>
            <person name="Leigh N.D."/>
            <person name="Simon A."/>
            <person name="Yun M.H."/>
        </authorList>
    </citation>
    <scope>NUCLEOTIDE SEQUENCE</scope>
    <source>
        <strain evidence="2">20211129_DDA</strain>
        <tissue evidence="2">Liver</tissue>
    </source>
</reference>
<dbReference type="EMBL" id="JANPWB010000013">
    <property type="protein sequence ID" value="KAJ1103428.1"/>
    <property type="molecule type" value="Genomic_DNA"/>
</dbReference>
<sequence length="597" mass="65016">MEATQCILQLHKPIMEVCHVSFYLPRGKVRGFTYRNSATRHKPADCFDKCYQVREEVAKSRCQPFENVEAVLRQTTTQDILGQLYKLTAAKERLLANLLCSHRGLESRMGNQDGRLQDQQALGDQASAFHDVHESFSASTERKNATTKGKKSKFVRRRESLEDFLNKKIKRKSHGNLEPPESFVGRDGKFAKDHAPPTRLSVRSSSGSAARPGPHLAGNEEGGIPCAAVTEPATMATPRLQSWGTLESDTDLCSSLSEYDNDVFADCVNLMHPGESLLGEVEGAFKGMQIPGDSSFLENAFQESFEALVKSATDESWQGYEYREHSYNGHSAATVVARARDLTPCMQRVERSCPVVDQDTAREPGGESVTPVFQSVQHDFVARAEVLGVHQSQRQEDKMKDPDAEGALGSLPVVVNKKLLKVIQSDSVDEAAEWRGLQSEGSTAVQEAGRPFLLNLPLNSALGVSQAGQQARPEDQQQQGPVSPSLVAASNVFHTSYPASNTLQQMSPLSSRLPSPQLHHRILPLPRGRSEEEEEEPGLRGHVEKEASTGSSSSPSTSDSQPHLRGLSSADSGIGTCAGQPTLPPSGESGALRLLAL</sequence>
<protein>
    <submittedName>
        <fullName evidence="2">Uncharacterized protein</fullName>
    </submittedName>
</protein>
<comment type="caution">
    <text evidence="2">The sequence shown here is derived from an EMBL/GenBank/DDBJ whole genome shotgun (WGS) entry which is preliminary data.</text>
</comment>
<gene>
    <name evidence="2" type="ORF">NDU88_000851</name>
</gene>
<organism evidence="2 3">
    <name type="scientific">Pleurodeles waltl</name>
    <name type="common">Iberian ribbed newt</name>
    <dbReference type="NCBI Taxonomy" id="8319"/>
    <lineage>
        <taxon>Eukaryota</taxon>
        <taxon>Metazoa</taxon>
        <taxon>Chordata</taxon>
        <taxon>Craniata</taxon>
        <taxon>Vertebrata</taxon>
        <taxon>Euteleostomi</taxon>
        <taxon>Amphibia</taxon>
        <taxon>Batrachia</taxon>
        <taxon>Caudata</taxon>
        <taxon>Salamandroidea</taxon>
        <taxon>Salamandridae</taxon>
        <taxon>Pleurodelinae</taxon>
        <taxon>Pleurodeles</taxon>
    </lineage>
</organism>
<feature type="compositionally biased region" description="Low complexity" evidence="1">
    <location>
        <begin position="548"/>
        <end position="560"/>
    </location>
</feature>
<keyword evidence="3" id="KW-1185">Reference proteome</keyword>
<evidence type="ECO:0000313" key="2">
    <source>
        <dbReference type="EMBL" id="KAJ1103428.1"/>
    </source>
</evidence>
<feature type="region of interest" description="Disordered" evidence="1">
    <location>
        <begin position="521"/>
        <end position="597"/>
    </location>
</feature>
<proteinExistence type="predicted"/>
<name>A0AAV7MN79_PLEWA</name>
<dbReference type="AlphaFoldDB" id="A0AAV7MN79"/>
<feature type="region of interest" description="Disordered" evidence="1">
    <location>
        <begin position="464"/>
        <end position="483"/>
    </location>
</feature>
<evidence type="ECO:0000256" key="1">
    <source>
        <dbReference type="SAM" id="MobiDB-lite"/>
    </source>
</evidence>
<evidence type="ECO:0000313" key="3">
    <source>
        <dbReference type="Proteomes" id="UP001066276"/>
    </source>
</evidence>
<feature type="region of interest" description="Disordered" evidence="1">
    <location>
        <begin position="170"/>
        <end position="223"/>
    </location>
</feature>
<feature type="compositionally biased region" description="Basic and acidic residues" evidence="1">
    <location>
        <begin position="184"/>
        <end position="196"/>
    </location>
</feature>
<feature type="region of interest" description="Disordered" evidence="1">
    <location>
        <begin position="134"/>
        <end position="153"/>
    </location>
</feature>
<accession>A0AAV7MN79</accession>
<dbReference type="Proteomes" id="UP001066276">
    <property type="component" value="Chromosome 9"/>
</dbReference>
<feature type="compositionally biased region" description="Basic and acidic residues" evidence="1">
    <location>
        <begin position="134"/>
        <end position="144"/>
    </location>
</feature>
<feature type="compositionally biased region" description="Basic and acidic residues" evidence="1">
    <location>
        <begin position="537"/>
        <end position="547"/>
    </location>
</feature>